<evidence type="ECO:0000313" key="4">
    <source>
        <dbReference type="EMBL" id="KAK7543057.1"/>
    </source>
</evidence>
<keyword evidence="5" id="KW-1185">Reference proteome</keyword>
<feature type="region of interest" description="Disordered" evidence="1">
    <location>
        <begin position="302"/>
        <end position="321"/>
    </location>
</feature>
<feature type="compositionally biased region" description="Acidic residues" evidence="1">
    <location>
        <begin position="304"/>
        <end position="315"/>
    </location>
</feature>
<comment type="caution">
    <text evidence="4">The sequence shown here is derived from an EMBL/GenBank/DDBJ whole genome shotgun (WGS) entry which is preliminary data.</text>
</comment>
<organism evidence="4 5">
    <name type="scientific">Phyllosticta citricarpa</name>
    <dbReference type="NCBI Taxonomy" id="55181"/>
    <lineage>
        <taxon>Eukaryota</taxon>
        <taxon>Fungi</taxon>
        <taxon>Dikarya</taxon>
        <taxon>Ascomycota</taxon>
        <taxon>Pezizomycotina</taxon>
        <taxon>Dothideomycetes</taxon>
        <taxon>Dothideomycetes incertae sedis</taxon>
        <taxon>Botryosphaeriales</taxon>
        <taxon>Phyllostictaceae</taxon>
        <taxon>Phyllosticta</taxon>
    </lineage>
</organism>
<dbReference type="Proteomes" id="UP001365128">
    <property type="component" value="Unassembled WGS sequence"/>
</dbReference>
<evidence type="ECO:0000256" key="2">
    <source>
        <dbReference type="SAM" id="Phobius"/>
    </source>
</evidence>
<accession>A0ABR1M630</accession>
<keyword evidence="2" id="KW-0472">Membrane</keyword>
<evidence type="ECO:0000256" key="3">
    <source>
        <dbReference type="SAM" id="SignalP"/>
    </source>
</evidence>
<evidence type="ECO:0000313" key="5">
    <source>
        <dbReference type="Proteomes" id="UP001365128"/>
    </source>
</evidence>
<feature type="signal peptide" evidence="3">
    <location>
        <begin position="1"/>
        <end position="19"/>
    </location>
</feature>
<dbReference type="EMBL" id="JBBPDW010000022">
    <property type="protein sequence ID" value="KAK7543057.1"/>
    <property type="molecule type" value="Genomic_DNA"/>
</dbReference>
<keyword evidence="2" id="KW-1133">Transmembrane helix</keyword>
<name>A0ABR1M630_9PEZI</name>
<feature type="chain" id="PRO_5045672708" evidence="3">
    <location>
        <begin position="20"/>
        <end position="321"/>
    </location>
</feature>
<protein>
    <submittedName>
        <fullName evidence="4">Uncharacterized protein</fullName>
    </submittedName>
</protein>
<sequence>MLQSFVIVLFTFFVPSVRSLPVCLSSRHVRGPRRTLDPVFNPGLGNIVGPDRLVLKVNCPNCPLDEAVDGDKWNTNDTALIYDLIVSVKASQEFRWHVARPQKPGNYARLCPPGPLIGNTPFTPSVNIIGPSSLTVDKYLFGDANYFPVEVPGMVKAISIPNRFDWDITQVSYINGLCFANGPDPSKIINIPVALVYLLHHADLQTEIVWWELQDVNDFRTETSEPKMPPLLERKLFHDNRAWLQPQCDCKTLSDQMARWLVFGALVIVLLVAGAIFERRVVQRGGQISLCDSDEEKIEFSSNIDDEGIDEELEERLERHP</sequence>
<evidence type="ECO:0000256" key="1">
    <source>
        <dbReference type="SAM" id="MobiDB-lite"/>
    </source>
</evidence>
<gene>
    <name evidence="4" type="ORF">IWX46DRAFT_166454</name>
</gene>
<reference evidence="4 5" key="1">
    <citation type="submission" date="2024-04" db="EMBL/GenBank/DDBJ databases">
        <title>Phyllosticta paracitricarpa is synonymous to the EU quarantine fungus P. citricarpa based on phylogenomic analyses.</title>
        <authorList>
            <consortium name="Lawrence Berkeley National Laboratory"/>
            <person name="Van Ingen-Buijs V.A."/>
            <person name="Van Westerhoven A.C."/>
            <person name="Haridas S."/>
            <person name="Skiadas P."/>
            <person name="Martin F."/>
            <person name="Groenewald J.Z."/>
            <person name="Crous P.W."/>
            <person name="Seidl M.F."/>
        </authorList>
    </citation>
    <scope>NUCLEOTIDE SEQUENCE [LARGE SCALE GENOMIC DNA]</scope>
    <source>
        <strain evidence="4 5">CBS 122670</strain>
    </source>
</reference>
<feature type="transmembrane region" description="Helical" evidence="2">
    <location>
        <begin position="257"/>
        <end position="277"/>
    </location>
</feature>
<keyword evidence="2" id="KW-0812">Transmembrane</keyword>
<proteinExistence type="predicted"/>
<keyword evidence="3" id="KW-0732">Signal</keyword>